<evidence type="ECO:0000256" key="1">
    <source>
        <dbReference type="SAM" id="MobiDB-lite"/>
    </source>
</evidence>
<protein>
    <recommendedName>
        <fullName evidence="4">Fumarylacetoacetase-like C-terminal domain-containing protein</fullName>
    </recommendedName>
</protein>
<organism evidence="2 3">
    <name type="scientific">Cryptosporangium minutisporangium</name>
    <dbReference type="NCBI Taxonomy" id="113569"/>
    <lineage>
        <taxon>Bacteria</taxon>
        <taxon>Bacillati</taxon>
        <taxon>Actinomycetota</taxon>
        <taxon>Actinomycetes</taxon>
        <taxon>Cryptosporangiales</taxon>
        <taxon>Cryptosporangiaceae</taxon>
        <taxon>Cryptosporangium</taxon>
    </lineage>
</organism>
<accession>A0ABP6T7S4</accession>
<evidence type="ECO:0000313" key="2">
    <source>
        <dbReference type="EMBL" id="GAA3394840.1"/>
    </source>
</evidence>
<sequence>MDTGLQPGAFALATLSAGAVAFPGLMVDDRVLDLSSPGVLPFPAGSTRVVLEHWESAYPLLAALAEDSTQAWRDLDGLTVLAPVEPGQIFQCGANYRTHVIDLAIAHRAPVTSWTEPSPAWAPNAPAASERVCTRPSYTWLRGTSAHTPLRGSPCASPGRLRLGRSRR</sequence>
<dbReference type="EMBL" id="BAAAYN010000046">
    <property type="protein sequence ID" value="GAA3394840.1"/>
    <property type="molecule type" value="Genomic_DNA"/>
</dbReference>
<feature type="region of interest" description="Disordered" evidence="1">
    <location>
        <begin position="149"/>
        <end position="168"/>
    </location>
</feature>
<evidence type="ECO:0000313" key="3">
    <source>
        <dbReference type="Proteomes" id="UP001501676"/>
    </source>
</evidence>
<dbReference type="InterPro" id="IPR036663">
    <property type="entry name" value="Fumarylacetoacetase_C_sf"/>
</dbReference>
<dbReference type="Gene3D" id="3.90.850.10">
    <property type="entry name" value="Fumarylacetoacetase-like, C-terminal domain"/>
    <property type="match status" value="1"/>
</dbReference>
<gene>
    <name evidence="2" type="ORF">GCM10020369_65760</name>
</gene>
<comment type="caution">
    <text evidence="2">The sequence shown here is derived from an EMBL/GenBank/DDBJ whole genome shotgun (WGS) entry which is preliminary data.</text>
</comment>
<proteinExistence type="predicted"/>
<name>A0ABP6T7S4_9ACTN</name>
<keyword evidence="3" id="KW-1185">Reference proteome</keyword>
<evidence type="ECO:0008006" key="4">
    <source>
        <dbReference type="Google" id="ProtNLM"/>
    </source>
</evidence>
<reference evidence="3" key="1">
    <citation type="journal article" date="2019" name="Int. J. Syst. Evol. Microbiol.">
        <title>The Global Catalogue of Microorganisms (GCM) 10K type strain sequencing project: providing services to taxonomists for standard genome sequencing and annotation.</title>
        <authorList>
            <consortium name="The Broad Institute Genomics Platform"/>
            <consortium name="The Broad Institute Genome Sequencing Center for Infectious Disease"/>
            <person name="Wu L."/>
            <person name="Ma J."/>
        </authorList>
    </citation>
    <scope>NUCLEOTIDE SEQUENCE [LARGE SCALE GENOMIC DNA]</scope>
    <source>
        <strain evidence="3">JCM 9458</strain>
    </source>
</reference>
<dbReference type="Proteomes" id="UP001501676">
    <property type="component" value="Unassembled WGS sequence"/>
</dbReference>
<dbReference type="RefSeq" id="WP_345732156.1">
    <property type="nucleotide sequence ID" value="NZ_BAAAYN010000046.1"/>
</dbReference>